<evidence type="ECO:0000313" key="4">
    <source>
        <dbReference type="EMBL" id="MCC3271249.1"/>
    </source>
</evidence>
<dbReference type="Proteomes" id="UP000829758">
    <property type="component" value="Chromosome"/>
</dbReference>
<keyword evidence="2" id="KW-0560">Oxidoreductase</keyword>
<organism evidence="4 7">
    <name type="scientific">Arthrobacter zhangbolii</name>
    <dbReference type="NCBI Taxonomy" id="2886936"/>
    <lineage>
        <taxon>Bacteria</taxon>
        <taxon>Bacillati</taxon>
        <taxon>Actinomycetota</taxon>
        <taxon>Actinomycetes</taxon>
        <taxon>Micrococcales</taxon>
        <taxon>Micrococcaceae</taxon>
        <taxon>Arthrobacter</taxon>
    </lineage>
</organism>
<protein>
    <submittedName>
        <fullName evidence="4">SDR family oxidoreductase</fullName>
    </submittedName>
</protein>
<dbReference type="PANTHER" id="PTHR42901">
    <property type="entry name" value="ALCOHOL DEHYDROGENASE"/>
    <property type="match status" value="1"/>
</dbReference>
<evidence type="ECO:0000256" key="2">
    <source>
        <dbReference type="ARBA" id="ARBA00023002"/>
    </source>
</evidence>
<evidence type="ECO:0000256" key="3">
    <source>
        <dbReference type="RuleBase" id="RU000363"/>
    </source>
</evidence>
<dbReference type="PRINTS" id="PR00081">
    <property type="entry name" value="GDHRDH"/>
</dbReference>
<proteinExistence type="inferred from homology"/>
<dbReference type="InterPro" id="IPR036291">
    <property type="entry name" value="NAD(P)-bd_dom_sf"/>
</dbReference>
<accession>A0A9X1M6L0</accession>
<dbReference type="EMBL" id="CP094984">
    <property type="protein sequence ID" value="UON90961.1"/>
    <property type="molecule type" value="Genomic_DNA"/>
</dbReference>
<dbReference type="EMBL" id="JAJFZT010000001">
    <property type="protein sequence ID" value="MCC3271249.1"/>
    <property type="molecule type" value="Genomic_DNA"/>
</dbReference>
<dbReference type="AlphaFoldDB" id="A0A9X1M6L0"/>
<dbReference type="Proteomes" id="UP001155145">
    <property type="component" value="Unassembled WGS sequence"/>
</dbReference>
<dbReference type="PANTHER" id="PTHR42901:SF1">
    <property type="entry name" value="ALCOHOL DEHYDROGENASE"/>
    <property type="match status" value="1"/>
</dbReference>
<sequence>MTEITPKRAVVTGASSGIGAAAVRALRASGWDVVAVARRVDRLQALADETGAVPVAADVTDDASVAQLAETVLAGGGVDALINNAGGAFGLDSVAGGSISDWQRMYDVNVLGALRMTQAFLPALRASGRGSVLLLTSTAASTAYEGGAGYCAAKSGEEMLARTLRLEEAEHNVRVIEIAPGMVKTEEFSLNRLGDPNAADKVYAGVEKPLTAEDVAEVMAFSLNLPHHVNLDQVVLRPLAQAAQHKVIRTGS</sequence>
<reference evidence="4" key="1">
    <citation type="submission" date="2021-10" db="EMBL/GenBank/DDBJ databases">
        <title>Novel species in genus Arthrobacter.</title>
        <authorList>
            <person name="Liu Y."/>
        </authorList>
    </citation>
    <scope>NUCLEOTIDE SEQUENCE</scope>
    <source>
        <strain evidence="6">zg-Y462</strain>
        <strain evidence="4">Zg-Y462</strain>
    </source>
</reference>
<dbReference type="GO" id="GO:0016616">
    <property type="term" value="F:oxidoreductase activity, acting on the CH-OH group of donors, NAD or NADP as acceptor"/>
    <property type="evidence" value="ECO:0007669"/>
    <property type="project" value="UniProtKB-ARBA"/>
</dbReference>
<dbReference type="Gene3D" id="3.40.50.720">
    <property type="entry name" value="NAD(P)-binding Rossmann-like Domain"/>
    <property type="match status" value="1"/>
</dbReference>
<keyword evidence="6" id="KW-1185">Reference proteome</keyword>
<dbReference type="InterPro" id="IPR002347">
    <property type="entry name" value="SDR_fam"/>
</dbReference>
<dbReference type="SUPFAM" id="SSF51735">
    <property type="entry name" value="NAD(P)-binding Rossmann-fold domains"/>
    <property type="match status" value="1"/>
</dbReference>
<gene>
    <name evidence="4" type="ORF">LJ755_00705</name>
    <name evidence="5" type="ORF">MUK71_09980</name>
</gene>
<name>A0A9X1M6L0_9MICC</name>
<dbReference type="FunFam" id="3.40.50.720:FF:000047">
    <property type="entry name" value="NADP-dependent L-serine/L-allo-threonine dehydrogenase"/>
    <property type="match status" value="1"/>
</dbReference>
<evidence type="ECO:0000313" key="7">
    <source>
        <dbReference type="Proteomes" id="UP001155145"/>
    </source>
</evidence>
<dbReference type="Pfam" id="PF00106">
    <property type="entry name" value="adh_short"/>
    <property type="match status" value="1"/>
</dbReference>
<comment type="similarity">
    <text evidence="1 3">Belongs to the short-chain dehydrogenases/reductases (SDR) family.</text>
</comment>
<evidence type="ECO:0000256" key="1">
    <source>
        <dbReference type="ARBA" id="ARBA00006484"/>
    </source>
</evidence>
<evidence type="ECO:0000313" key="6">
    <source>
        <dbReference type="Proteomes" id="UP000829758"/>
    </source>
</evidence>
<dbReference type="RefSeq" id="WP_227927671.1">
    <property type="nucleotide sequence ID" value="NZ_CP094984.1"/>
</dbReference>
<evidence type="ECO:0000313" key="5">
    <source>
        <dbReference type="EMBL" id="UON90961.1"/>
    </source>
</evidence>
<dbReference type="PRINTS" id="PR00080">
    <property type="entry name" value="SDRFAMILY"/>
</dbReference>